<name>A0A2S1LYG6_9SPIR</name>
<dbReference type="Proteomes" id="UP000244655">
    <property type="component" value="Plasmid pl29"/>
</dbReference>
<keyword evidence="3" id="KW-1185">Reference proteome</keyword>
<evidence type="ECO:0000313" key="3">
    <source>
        <dbReference type="Proteomes" id="UP000244655"/>
    </source>
</evidence>
<geneLocation type="plasmid" evidence="2 3">
    <name>pl20</name>
</geneLocation>
<dbReference type="EMBL" id="CP025787">
    <property type="protein sequence ID" value="AWG43357.1"/>
    <property type="molecule type" value="Genomic_DNA"/>
</dbReference>
<dbReference type="OrthoDB" id="350993at2"/>
<dbReference type="EMBL" id="CP025789">
    <property type="protein sequence ID" value="AWG43400.1"/>
    <property type="molecule type" value="Genomic_DNA"/>
</dbReference>
<accession>A0A2S1LYG6</accession>
<sequence>MQDIKFNGLENAFYKLRSGSFYENVNEFNLNFAIFFISLVTTQDPDAPHRPLQLYSLLSSYLYANKYGLTVDCDDEAYQARIEYYLYPTSGMQHNGLIAINTNISNNAYASSMTFKASIKVQEFLNEEYLNDLNHKNIQGNEEYLNDLKHKNIQERD</sequence>
<dbReference type="AlphaFoldDB" id="A0A2S1LYG6"/>
<dbReference type="InterPro" id="IPR008483">
    <property type="entry name" value="DUF764_BOR_spp"/>
</dbReference>
<protein>
    <submittedName>
        <fullName evidence="1">Uncharacterized protein</fullName>
    </submittedName>
</protein>
<organism evidence="1 3">
    <name type="scientific">Candidatus Borreliella tachyglossi</name>
    <dbReference type="NCBI Taxonomy" id="1964448"/>
    <lineage>
        <taxon>Bacteria</taxon>
        <taxon>Pseudomonadati</taxon>
        <taxon>Spirochaetota</taxon>
        <taxon>Spirochaetia</taxon>
        <taxon>Spirochaetales</taxon>
        <taxon>Borreliaceae</taxon>
        <taxon>Borreliella</taxon>
    </lineage>
</organism>
<dbReference type="Pfam" id="PF05561">
    <property type="entry name" value="DUF764"/>
    <property type="match status" value="1"/>
</dbReference>
<proteinExistence type="predicted"/>
<reference evidence="1 3" key="1">
    <citation type="submission" date="2018-01" db="EMBL/GenBank/DDBJ databases">
        <title>Genome sequence of Borrelia tachyglossi.</title>
        <authorList>
            <person name="Gofton A.W."/>
        </authorList>
    </citation>
    <scope>NUCLEOTIDE SEQUENCE [LARGE SCALE GENOMIC DNA]</scope>
    <source>
        <strain evidence="1 3">Bc-F10-1268</strain>
        <plasmid evidence="2 3">pl20</plasmid>
        <plasmid evidence="1 3">pl29</plasmid>
    </source>
</reference>
<geneLocation type="plasmid" evidence="1 3">
    <name>pl29</name>
</geneLocation>
<gene>
    <name evidence="1" type="ORF">CR532_04990</name>
    <name evidence="2" type="ORF">CR532_05240</name>
</gene>
<keyword evidence="1" id="KW-0614">Plasmid</keyword>
<dbReference type="Proteomes" id="UP000244655">
    <property type="component" value="Plasmid pl20"/>
</dbReference>
<evidence type="ECO:0000313" key="1">
    <source>
        <dbReference type="EMBL" id="AWG43357.1"/>
    </source>
</evidence>
<evidence type="ECO:0000313" key="2">
    <source>
        <dbReference type="EMBL" id="AWG43400.1"/>
    </source>
</evidence>